<comment type="caution">
    <text evidence="3">The sequence shown here is derived from an EMBL/GenBank/DDBJ whole genome shotgun (WGS) entry which is preliminary data.</text>
</comment>
<dbReference type="RefSeq" id="WP_035964001.1">
    <property type="nucleotide sequence ID" value="NZ_JAQDQP010000004.1"/>
</dbReference>
<feature type="region of interest" description="Disordered" evidence="1">
    <location>
        <begin position="1"/>
        <end position="23"/>
    </location>
</feature>
<dbReference type="PANTHER" id="PTHR19353:SF19">
    <property type="entry name" value="DELTA(5) FATTY ACID DESATURASE C-RELATED"/>
    <property type="match status" value="1"/>
</dbReference>
<gene>
    <name evidence="3" type="ORF">AS25_07505</name>
</gene>
<dbReference type="Pfam" id="PF00487">
    <property type="entry name" value="FA_desaturase"/>
    <property type="match status" value="1"/>
</dbReference>
<dbReference type="eggNOG" id="COG3239">
    <property type="taxonomic scope" value="Bacteria"/>
</dbReference>
<dbReference type="GO" id="GO:0016717">
    <property type="term" value="F:oxidoreductase activity, acting on paired donors, with oxidation of a pair of donors resulting in the reduction of molecular oxygen to two molecules of water"/>
    <property type="evidence" value="ECO:0007669"/>
    <property type="project" value="TreeGrafter"/>
</dbReference>
<evidence type="ECO:0000259" key="2">
    <source>
        <dbReference type="Pfam" id="PF00487"/>
    </source>
</evidence>
<reference evidence="3 4" key="1">
    <citation type="submission" date="2014-09" db="EMBL/GenBank/DDBJ databases">
        <title>High-quality draft genome sequence of Kocuria marina SO9-6, an actinobacterium isolated from a copper mine.</title>
        <authorList>
            <person name="Castro D.B."/>
            <person name="Pereira L.B."/>
            <person name="Silva M.V."/>
            <person name="Silva B.P."/>
            <person name="Zanardi B.R."/>
            <person name="Carlos C."/>
            <person name="Belgini D.R."/>
            <person name="Limache E.G."/>
            <person name="Lacerda G.V."/>
            <person name="Nery M.B."/>
            <person name="Gomes M.B."/>
            <person name="Souza S."/>
            <person name="Silva T.M."/>
            <person name="Rodrigues V.D."/>
            <person name="Paulino L.C."/>
            <person name="Vicentini R."/>
            <person name="Ferraz L.F."/>
            <person name="Ottoboni L.M."/>
        </authorList>
    </citation>
    <scope>NUCLEOTIDE SEQUENCE [LARGE SCALE GENOMIC DNA]</scope>
    <source>
        <strain evidence="3 4">SO9-6</strain>
    </source>
</reference>
<evidence type="ECO:0000313" key="3">
    <source>
        <dbReference type="EMBL" id="KHE74230.1"/>
    </source>
</evidence>
<proteinExistence type="predicted"/>
<dbReference type="GO" id="GO:0016020">
    <property type="term" value="C:membrane"/>
    <property type="evidence" value="ECO:0007669"/>
    <property type="project" value="TreeGrafter"/>
</dbReference>
<dbReference type="InterPro" id="IPR012171">
    <property type="entry name" value="Fatty_acid_desaturase"/>
</dbReference>
<feature type="compositionally biased region" description="Low complexity" evidence="1">
    <location>
        <begin position="1"/>
        <end position="16"/>
    </location>
</feature>
<dbReference type="Proteomes" id="UP000030664">
    <property type="component" value="Unassembled WGS sequence"/>
</dbReference>
<accession>A0A0B0DBS3</accession>
<dbReference type="CDD" id="cd03506">
    <property type="entry name" value="Delta6-FADS-like"/>
    <property type="match status" value="1"/>
</dbReference>
<dbReference type="STRING" id="223184.AS25_07505"/>
<dbReference type="InterPro" id="IPR005804">
    <property type="entry name" value="FA_desaturase_dom"/>
</dbReference>
<dbReference type="GO" id="GO:0008610">
    <property type="term" value="P:lipid biosynthetic process"/>
    <property type="evidence" value="ECO:0007669"/>
    <property type="project" value="UniProtKB-ARBA"/>
</dbReference>
<organism evidence="3 4">
    <name type="scientific">Kocuria marina</name>
    <dbReference type="NCBI Taxonomy" id="223184"/>
    <lineage>
        <taxon>Bacteria</taxon>
        <taxon>Bacillati</taxon>
        <taxon>Actinomycetota</taxon>
        <taxon>Actinomycetes</taxon>
        <taxon>Micrococcales</taxon>
        <taxon>Micrococcaceae</taxon>
        <taxon>Kocuria</taxon>
    </lineage>
</organism>
<evidence type="ECO:0000313" key="4">
    <source>
        <dbReference type="Proteomes" id="UP000030664"/>
    </source>
</evidence>
<dbReference type="PANTHER" id="PTHR19353">
    <property type="entry name" value="FATTY ACID DESATURASE 2"/>
    <property type="match status" value="1"/>
</dbReference>
<feature type="domain" description="Fatty acid desaturase" evidence="2">
    <location>
        <begin position="84"/>
        <end position="352"/>
    </location>
</feature>
<name>A0A0B0DBS3_9MICC</name>
<sequence>MTLAPAAHHTATTAVTSSPPRRDPLRLTEAELAELAAEFDAVRDEVFSRSGQSDAQYIRRVVALQRSLEMTGRACMLFSRHKPLWWAGVGCLSVGKILENMEIGHNVLHGQWDWMNDKEIHSTTWEWDFVAPSAGWQRTHNETHHTWTNVLGKDRDVGYNVLRMDPDQPWKPVNLLNPVINLGLAPAFEWGIAIYDIELDQFLAGKKSGRATFEDFKRVMKKLGRQSAKDFVVSPLLASLTGSGKASIKGFLAANVIRNVWAHTVIFCGHFPDGAETFTEEDVRDESRGHWYRRQAMGSANIDGSRLMHFMSGHLSFQIEHHLFPDMPSNHLARIAPRVREICRKYGIRYTSGPLPRQVFQAWRKVCRLALP</sequence>
<evidence type="ECO:0000256" key="1">
    <source>
        <dbReference type="SAM" id="MobiDB-lite"/>
    </source>
</evidence>
<protein>
    <submittedName>
        <fullName evidence="3">Fatty acid desaturase</fullName>
    </submittedName>
</protein>
<dbReference type="AlphaFoldDB" id="A0A0B0DBS3"/>
<dbReference type="EMBL" id="JROM01000022">
    <property type="protein sequence ID" value="KHE74230.1"/>
    <property type="molecule type" value="Genomic_DNA"/>
</dbReference>